<evidence type="ECO:0000313" key="2">
    <source>
        <dbReference type="EMBL" id="CAA9582032.1"/>
    </source>
</evidence>
<dbReference type="GO" id="GO:0006040">
    <property type="term" value="P:amino sugar metabolic process"/>
    <property type="evidence" value="ECO:0007669"/>
    <property type="project" value="InterPro"/>
</dbReference>
<dbReference type="GO" id="GO:0016301">
    <property type="term" value="F:kinase activity"/>
    <property type="evidence" value="ECO:0007669"/>
    <property type="project" value="UniProtKB-KW"/>
</dbReference>
<accession>A0A6J4VKQ5</accession>
<proteinExistence type="inferred from homology"/>
<dbReference type="InterPro" id="IPR005338">
    <property type="entry name" value="Anhydro_N_Ac-Mur_kinase"/>
</dbReference>
<reference evidence="2" key="1">
    <citation type="submission" date="2020-02" db="EMBL/GenBank/DDBJ databases">
        <authorList>
            <person name="Meier V. D."/>
        </authorList>
    </citation>
    <scope>NUCLEOTIDE SEQUENCE</scope>
    <source>
        <strain evidence="2">AVDCRST_MAG86</strain>
    </source>
</reference>
<dbReference type="GO" id="GO:0005524">
    <property type="term" value="F:ATP binding"/>
    <property type="evidence" value="ECO:0007669"/>
    <property type="project" value="UniProtKB-UniRule"/>
</dbReference>
<comment type="pathway">
    <text evidence="1">Cell wall biogenesis; peptidoglycan recycling.</text>
</comment>
<comment type="pathway">
    <text evidence="1">Amino-sugar metabolism; 1,6-anhydro-N-acetylmuramate degradation.</text>
</comment>
<dbReference type="HAMAP" id="MF_01270">
    <property type="entry name" value="AnhMurNAc_kinase"/>
    <property type="match status" value="1"/>
</dbReference>
<dbReference type="UniPathway" id="UPA00544"/>
<comment type="function">
    <text evidence="1">Catalyzes the specific phosphorylation of 1,6-anhydro-N-acetylmuramic acid (anhMurNAc) with the simultaneous cleavage of the 1,6-anhydro ring, generating MurNAc-6-P. Is required for the utilization of anhMurNAc either imported from the medium or derived from its own cell wall murein, and thus plays a role in cell wall recycling.</text>
</comment>
<dbReference type="PROSITE" id="PS51257">
    <property type="entry name" value="PROKAR_LIPOPROTEIN"/>
    <property type="match status" value="1"/>
</dbReference>
<dbReference type="AlphaFoldDB" id="A0A6J4VKQ5"/>
<dbReference type="EMBL" id="CADCWP010000266">
    <property type="protein sequence ID" value="CAA9582032.1"/>
    <property type="molecule type" value="Genomic_DNA"/>
</dbReference>
<dbReference type="InterPro" id="IPR043129">
    <property type="entry name" value="ATPase_NBD"/>
</dbReference>
<dbReference type="Gene3D" id="3.30.420.40">
    <property type="match status" value="2"/>
</dbReference>
<dbReference type="PANTHER" id="PTHR30605">
    <property type="entry name" value="ANHYDRO-N-ACETYLMURAMIC ACID KINASE"/>
    <property type="match status" value="1"/>
</dbReference>
<comment type="catalytic activity">
    <reaction evidence="1">
        <text>1,6-anhydro-N-acetyl-beta-muramate + ATP + H2O = N-acetyl-D-muramate 6-phosphate + ADP + H(+)</text>
        <dbReference type="Rhea" id="RHEA:24952"/>
        <dbReference type="ChEBI" id="CHEBI:15377"/>
        <dbReference type="ChEBI" id="CHEBI:15378"/>
        <dbReference type="ChEBI" id="CHEBI:30616"/>
        <dbReference type="ChEBI" id="CHEBI:58690"/>
        <dbReference type="ChEBI" id="CHEBI:58722"/>
        <dbReference type="ChEBI" id="CHEBI:456216"/>
        <dbReference type="EC" id="2.7.1.170"/>
    </reaction>
</comment>
<keyword evidence="1 2" id="KW-0418">Kinase</keyword>
<keyword evidence="1" id="KW-0067">ATP-binding</keyword>
<dbReference type="PANTHER" id="PTHR30605:SF0">
    <property type="entry name" value="ANHYDRO-N-ACETYLMURAMIC ACID KINASE"/>
    <property type="match status" value="1"/>
</dbReference>
<dbReference type="SUPFAM" id="SSF53067">
    <property type="entry name" value="Actin-like ATPase domain"/>
    <property type="match status" value="1"/>
</dbReference>
<dbReference type="Pfam" id="PF03702">
    <property type="entry name" value="AnmK"/>
    <property type="match status" value="1"/>
</dbReference>
<comment type="similarity">
    <text evidence="1">Belongs to the anhydro-N-acetylmuramic acid kinase family.</text>
</comment>
<organism evidence="2">
    <name type="scientific">uncultured Truepera sp</name>
    <dbReference type="NCBI Taxonomy" id="543023"/>
    <lineage>
        <taxon>Bacteria</taxon>
        <taxon>Thermotogati</taxon>
        <taxon>Deinococcota</taxon>
        <taxon>Deinococci</taxon>
        <taxon>Trueperales</taxon>
        <taxon>Trueperaceae</taxon>
        <taxon>Truepera</taxon>
        <taxon>environmental samples</taxon>
    </lineage>
</organism>
<gene>
    <name evidence="1" type="primary">anmK</name>
    <name evidence="2" type="ORF">AVDCRST_MAG86-2967</name>
</gene>
<dbReference type="UniPathway" id="UPA00343"/>
<name>A0A6J4VKQ5_9DEIN</name>
<keyword evidence="1" id="KW-0119">Carbohydrate metabolism</keyword>
<protein>
    <recommendedName>
        <fullName evidence="1">Anhydro-N-acetylmuramic acid kinase</fullName>
        <ecNumber evidence="1">2.7.1.170</ecNumber>
    </recommendedName>
    <alternativeName>
        <fullName evidence="1">AnhMurNAc kinase</fullName>
    </alternativeName>
</protein>
<keyword evidence="1" id="KW-0547">Nucleotide-binding</keyword>
<evidence type="ECO:0000256" key="1">
    <source>
        <dbReference type="HAMAP-Rule" id="MF_01270"/>
    </source>
</evidence>
<dbReference type="EC" id="2.7.1.170" evidence="1"/>
<dbReference type="GO" id="GO:0009254">
    <property type="term" value="P:peptidoglycan turnover"/>
    <property type="evidence" value="ECO:0007669"/>
    <property type="project" value="UniProtKB-UniRule"/>
</dbReference>
<dbReference type="GO" id="GO:0016773">
    <property type="term" value="F:phosphotransferase activity, alcohol group as acceptor"/>
    <property type="evidence" value="ECO:0007669"/>
    <property type="project" value="UniProtKB-UniRule"/>
</dbReference>
<feature type="binding site" evidence="1">
    <location>
        <begin position="16"/>
        <end position="23"/>
    </location>
    <ligand>
        <name>ATP</name>
        <dbReference type="ChEBI" id="CHEBI:30616"/>
    </ligand>
</feature>
<dbReference type="GO" id="GO:0097175">
    <property type="term" value="P:1,6-anhydro-N-acetyl-beta-muramic acid catabolic process"/>
    <property type="evidence" value="ECO:0007669"/>
    <property type="project" value="UniProtKB-UniRule"/>
</dbReference>
<keyword evidence="1 2" id="KW-0808">Transferase</keyword>
<sequence length="375" mass="39960">MRGALPAKTVLGVMSGTSCDGVDAVKVKLELTPTGLEWEVLDRGSTSYTPGTRERLLRSLDPESSDVSTLTQLHAEVGDLYADLAQSLLPFDLTVLSGQTVYHIPRPDPARGWQVRATLQLGEPARVAERVRRPVYAGFRQSDMAAGGQGAPLVAFADLKLFYEPGRAVGVHNLGGISNLTYLPPDGDPDGVVAFDTGPGNCLLDEAAAHYFGRDYDAGGRLAARGRVDEAVLARLLTHPYYTLPYPKTTGREVFTLAACRDALTDMTGHDALATLTALTAESVARAYRQFPVLDRVWVAGGGAHNDTLMAQVQVRLGVPVAPLAVQGVTARDREALCFAVLGLYAHFGLPNTLPRVTGARRAVVAGTRTGGWGD</sequence>